<protein>
    <submittedName>
        <fullName evidence="3">Carbon-nitrogen hydrolase family protein</fullName>
    </submittedName>
</protein>
<organism evidence="3 4">
    <name type="scientific">Sphingosinicella xenopeptidilytica</name>
    <dbReference type="NCBI Taxonomy" id="364098"/>
    <lineage>
        <taxon>Bacteria</taxon>
        <taxon>Pseudomonadati</taxon>
        <taxon>Pseudomonadota</taxon>
        <taxon>Alphaproteobacteria</taxon>
        <taxon>Sphingomonadales</taxon>
        <taxon>Sphingosinicellaceae</taxon>
        <taxon>Sphingosinicella</taxon>
    </lineage>
</organism>
<dbReference type="GO" id="GO:0016787">
    <property type="term" value="F:hydrolase activity"/>
    <property type="evidence" value="ECO:0007669"/>
    <property type="project" value="UniProtKB-KW"/>
</dbReference>
<proteinExistence type="predicted"/>
<dbReference type="InterPro" id="IPR003010">
    <property type="entry name" value="C-N_Hydrolase"/>
</dbReference>
<comment type="caution">
    <text evidence="3">The sequence shown here is derived from an EMBL/GenBank/DDBJ whole genome shotgun (WGS) entry which is preliminary data.</text>
</comment>
<dbReference type="SUPFAM" id="SSF56317">
    <property type="entry name" value="Carbon-nitrogen hydrolase"/>
    <property type="match status" value="1"/>
</dbReference>
<reference evidence="4" key="1">
    <citation type="journal article" date="2019" name="Int. J. Syst. Evol. Microbiol.">
        <title>The Global Catalogue of Microorganisms (GCM) 10K type strain sequencing project: providing services to taxonomists for standard genome sequencing and annotation.</title>
        <authorList>
            <consortium name="The Broad Institute Genomics Platform"/>
            <consortium name="The Broad Institute Genome Sequencing Center for Infectious Disease"/>
            <person name="Wu L."/>
            <person name="Ma J."/>
        </authorList>
    </citation>
    <scope>NUCLEOTIDE SEQUENCE [LARGE SCALE GENOMIC DNA]</scope>
    <source>
        <strain evidence="4">CCUG 52537</strain>
    </source>
</reference>
<evidence type="ECO:0000259" key="2">
    <source>
        <dbReference type="PROSITE" id="PS50263"/>
    </source>
</evidence>
<feature type="domain" description="CN hydrolase" evidence="2">
    <location>
        <begin position="1"/>
        <end position="249"/>
    </location>
</feature>
<accession>A0ABW3C4D6</accession>
<dbReference type="PROSITE" id="PS50263">
    <property type="entry name" value="CN_HYDROLASE"/>
    <property type="match status" value="1"/>
</dbReference>
<dbReference type="EMBL" id="JBHTIK010000008">
    <property type="protein sequence ID" value="MFD0849351.1"/>
    <property type="molecule type" value="Genomic_DNA"/>
</dbReference>
<dbReference type="PANTHER" id="PTHR23088">
    <property type="entry name" value="NITRILASE-RELATED"/>
    <property type="match status" value="1"/>
</dbReference>
<dbReference type="RefSeq" id="WP_381491764.1">
    <property type="nucleotide sequence ID" value="NZ_JBHTIK010000008.1"/>
</dbReference>
<name>A0ABW3C4D6_SPHXN</name>
<dbReference type="InterPro" id="IPR036526">
    <property type="entry name" value="C-N_Hydrolase_sf"/>
</dbReference>
<keyword evidence="1 3" id="KW-0378">Hydrolase</keyword>
<dbReference type="InterPro" id="IPR045254">
    <property type="entry name" value="Nit1/2_C-N_Hydrolase"/>
</dbReference>
<dbReference type="CDD" id="cd07572">
    <property type="entry name" value="nit"/>
    <property type="match status" value="1"/>
</dbReference>
<dbReference type="PANTHER" id="PTHR23088:SF27">
    <property type="entry name" value="DEAMINATED GLUTATHIONE AMIDASE"/>
    <property type="match status" value="1"/>
</dbReference>
<evidence type="ECO:0000313" key="3">
    <source>
        <dbReference type="EMBL" id="MFD0849351.1"/>
    </source>
</evidence>
<dbReference type="Proteomes" id="UP001597124">
    <property type="component" value="Unassembled WGS sequence"/>
</dbReference>
<evidence type="ECO:0000256" key="1">
    <source>
        <dbReference type="ARBA" id="ARBA00022801"/>
    </source>
</evidence>
<sequence>MKFSVIQLNSSDDQAANIDNIVALVEAAVQEDRPDLVILPEMSAFISGSADKLRNSAQPVLEGGYHQAMSALAARLQVNIHAGSSVELRDGACYNTSAVFSRDGTLLGRYSKIHRFDATLPDGTELKESATIAAGSDIVVVVIEGVRVGLAICFDLRFAELFRRLADLEADLIVVPSAFTFQTGADHWEILLRARAIETQCYVAAPGQVGTFDNGKYMNFGHSMIVDPWGLVVAQVSNGPGFVSTRLDSRYMEQVRTRLPVRQNRVLV</sequence>
<dbReference type="Pfam" id="PF00795">
    <property type="entry name" value="CN_hydrolase"/>
    <property type="match status" value="1"/>
</dbReference>
<keyword evidence="4" id="KW-1185">Reference proteome</keyword>
<dbReference type="Gene3D" id="3.60.110.10">
    <property type="entry name" value="Carbon-nitrogen hydrolase"/>
    <property type="match status" value="1"/>
</dbReference>
<evidence type="ECO:0000313" key="4">
    <source>
        <dbReference type="Proteomes" id="UP001597124"/>
    </source>
</evidence>
<gene>
    <name evidence="3" type="ORF">ACFQ00_13525</name>
</gene>